<accession>A0A7T1T3F6</accession>
<keyword evidence="3" id="KW-1185">Reference proteome</keyword>
<dbReference type="EMBL" id="CP048882">
    <property type="protein sequence ID" value="QPP05687.1"/>
    <property type="molecule type" value="Genomic_DNA"/>
</dbReference>
<evidence type="ECO:0000313" key="3">
    <source>
        <dbReference type="Proteomes" id="UP000595046"/>
    </source>
</evidence>
<dbReference type="InterPro" id="IPR011251">
    <property type="entry name" value="Luciferase-like_dom"/>
</dbReference>
<sequence>MTTNEHPGHTQRFGRIGVWNTALGSTSPSRRTEIEETAAELEELGFGALWIGGSPAPEQAEPLLAATSTVTVGTSIMNIWQHTAEEAATQHARLNMAHGGRFVLGMGVSHAEAAKDDATRDELRRRPYSAMRTYLDGLDAASQPVPAGERALAALGPKMLELSRDRALGALPYLVTAEHTARAREVLGTDALLAPELKVVLDADRDRARARARDYLQRYLALANYRNSWLRMGFGEDDLADGGSDRLLDAVYAFGDAEAVRTRVGTFFDAGADHVALQVVTEDTFNALPLPQWRTLAEALLPG</sequence>
<proteinExistence type="predicted"/>
<organism evidence="2 3">
    <name type="scientific">Streptomyces bathyalis</name>
    <dbReference type="NCBI Taxonomy" id="2710756"/>
    <lineage>
        <taxon>Bacteria</taxon>
        <taxon>Bacillati</taxon>
        <taxon>Actinomycetota</taxon>
        <taxon>Actinomycetes</taxon>
        <taxon>Kitasatosporales</taxon>
        <taxon>Streptomycetaceae</taxon>
        <taxon>Streptomyces</taxon>
    </lineage>
</organism>
<dbReference type="NCBIfam" id="TIGR03620">
    <property type="entry name" value="F420_MSMEG_4141"/>
    <property type="match status" value="1"/>
</dbReference>
<gene>
    <name evidence="2" type="ORF">G4Z16_03960</name>
</gene>
<feature type="domain" description="Luciferase-like" evidence="1">
    <location>
        <begin position="25"/>
        <end position="274"/>
    </location>
</feature>
<evidence type="ECO:0000313" key="2">
    <source>
        <dbReference type="EMBL" id="QPP05687.1"/>
    </source>
</evidence>
<dbReference type="GO" id="GO:0005829">
    <property type="term" value="C:cytosol"/>
    <property type="evidence" value="ECO:0007669"/>
    <property type="project" value="TreeGrafter"/>
</dbReference>
<dbReference type="KEGG" id="sbat:G4Z16_03960"/>
<dbReference type="InterPro" id="IPR050766">
    <property type="entry name" value="Bact_Lucif_Oxidored"/>
</dbReference>
<name>A0A7T1T3F6_9ACTN</name>
<dbReference type="InterPro" id="IPR036661">
    <property type="entry name" value="Luciferase-like_sf"/>
</dbReference>
<dbReference type="PANTHER" id="PTHR30137">
    <property type="entry name" value="LUCIFERASE-LIKE MONOOXYGENASE"/>
    <property type="match status" value="1"/>
</dbReference>
<evidence type="ECO:0000259" key="1">
    <source>
        <dbReference type="Pfam" id="PF00296"/>
    </source>
</evidence>
<dbReference type="GO" id="GO:0016705">
    <property type="term" value="F:oxidoreductase activity, acting on paired donors, with incorporation or reduction of molecular oxygen"/>
    <property type="evidence" value="ECO:0007669"/>
    <property type="project" value="InterPro"/>
</dbReference>
<protein>
    <submittedName>
        <fullName evidence="2">TIGR03620 family F420-dependent LLM class oxidoreductase</fullName>
    </submittedName>
</protein>
<dbReference type="RefSeq" id="WP_197349203.1">
    <property type="nucleotide sequence ID" value="NZ_CP048882.1"/>
</dbReference>
<dbReference type="InterPro" id="IPR019922">
    <property type="entry name" value="Lucif-like_OxRdatse_MSMEG_4141"/>
</dbReference>
<dbReference type="SUPFAM" id="SSF51679">
    <property type="entry name" value="Bacterial luciferase-like"/>
    <property type="match status" value="1"/>
</dbReference>
<reference evidence="3" key="1">
    <citation type="submission" date="2020-02" db="EMBL/GenBank/DDBJ databases">
        <title>Streptomyces sp. ASO4wet.</title>
        <authorList>
            <person name="Risdian C."/>
            <person name="Landwehr W."/>
            <person name="Schupp P."/>
            <person name="Wink J."/>
        </authorList>
    </citation>
    <scope>NUCLEOTIDE SEQUENCE [LARGE SCALE GENOMIC DNA]</scope>
    <source>
        <strain evidence="3">ASO4wet</strain>
    </source>
</reference>
<dbReference type="PANTHER" id="PTHR30137:SF18">
    <property type="entry name" value="CONSERVED PROTEIN"/>
    <property type="match status" value="1"/>
</dbReference>
<dbReference type="AlphaFoldDB" id="A0A7T1T3F6"/>
<dbReference type="Gene3D" id="3.20.20.30">
    <property type="entry name" value="Luciferase-like domain"/>
    <property type="match status" value="1"/>
</dbReference>
<dbReference type="Proteomes" id="UP000595046">
    <property type="component" value="Chromosome"/>
</dbReference>
<dbReference type="Pfam" id="PF00296">
    <property type="entry name" value="Bac_luciferase"/>
    <property type="match status" value="1"/>
</dbReference>